<gene>
    <name evidence="1" type="ORF">DSM107010_61410</name>
</gene>
<sequence length="77" mass="9097">MRVQYGKRFCPNVIPCKFAPRERFEKLMDVNHTPLPVVSVIMGEIQVKLKQANVSKGYINVGWREAREMMEKQRNKF</sequence>
<organism evidence="1 2">
    <name type="scientific">Chroococcidiopsis cubana SAG 39.79</name>
    <dbReference type="NCBI Taxonomy" id="388085"/>
    <lineage>
        <taxon>Bacteria</taxon>
        <taxon>Bacillati</taxon>
        <taxon>Cyanobacteriota</taxon>
        <taxon>Cyanophyceae</taxon>
        <taxon>Chroococcidiopsidales</taxon>
        <taxon>Chroococcidiopsidaceae</taxon>
        <taxon>Chroococcidiopsis</taxon>
    </lineage>
</organism>
<dbReference type="EMBL" id="RSCK01000103">
    <property type="protein sequence ID" value="RUT02957.1"/>
    <property type="molecule type" value="Genomic_DNA"/>
</dbReference>
<proteinExistence type="predicted"/>
<name>A0AB37UB98_9CYAN</name>
<comment type="caution">
    <text evidence="1">The sequence shown here is derived from an EMBL/GenBank/DDBJ whole genome shotgun (WGS) entry which is preliminary data.</text>
</comment>
<reference evidence="1 2" key="1">
    <citation type="journal article" date="2019" name="Genome Biol. Evol.">
        <title>Day and night: Metabolic profiles and evolutionary relationships of six axenic non-marine cyanobacteria.</title>
        <authorList>
            <person name="Will S.E."/>
            <person name="Henke P."/>
            <person name="Boedeker C."/>
            <person name="Huang S."/>
            <person name="Brinkmann H."/>
            <person name="Rohde M."/>
            <person name="Jarek M."/>
            <person name="Friedl T."/>
            <person name="Seufert S."/>
            <person name="Schumacher M."/>
            <person name="Overmann J."/>
            <person name="Neumann-Schaal M."/>
            <person name="Petersen J."/>
        </authorList>
    </citation>
    <scope>NUCLEOTIDE SEQUENCE [LARGE SCALE GENOMIC DNA]</scope>
    <source>
        <strain evidence="1 2">SAG 39.79</strain>
    </source>
</reference>
<dbReference type="Proteomes" id="UP000282574">
    <property type="component" value="Unassembled WGS sequence"/>
</dbReference>
<accession>A0AB37UB98</accession>
<protein>
    <submittedName>
        <fullName evidence="1">Uncharacterized protein</fullName>
    </submittedName>
</protein>
<evidence type="ECO:0000313" key="2">
    <source>
        <dbReference type="Proteomes" id="UP000282574"/>
    </source>
</evidence>
<evidence type="ECO:0000313" key="1">
    <source>
        <dbReference type="EMBL" id="RUT02957.1"/>
    </source>
</evidence>
<dbReference type="AlphaFoldDB" id="A0AB37UB98"/>
<keyword evidence="2" id="KW-1185">Reference proteome</keyword>